<dbReference type="Proteomes" id="UP000492821">
    <property type="component" value="Unassembled WGS sequence"/>
</dbReference>
<evidence type="ECO:0000313" key="9">
    <source>
        <dbReference type="WBParaSite" id="Pan_g22124.t1"/>
    </source>
</evidence>
<evidence type="ECO:0000256" key="6">
    <source>
        <dbReference type="SAM" id="SignalP"/>
    </source>
</evidence>
<keyword evidence="3" id="KW-0479">Metal-binding</keyword>
<dbReference type="Pfam" id="PF00884">
    <property type="entry name" value="Sulfatase"/>
    <property type="match status" value="1"/>
</dbReference>
<dbReference type="InterPro" id="IPR050738">
    <property type="entry name" value="Sulfatase"/>
</dbReference>
<evidence type="ECO:0000256" key="5">
    <source>
        <dbReference type="ARBA" id="ARBA00022837"/>
    </source>
</evidence>
<dbReference type="InterPro" id="IPR017850">
    <property type="entry name" value="Alkaline_phosphatase_core_sf"/>
</dbReference>
<evidence type="ECO:0000256" key="1">
    <source>
        <dbReference type="ARBA" id="ARBA00001913"/>
    </source>
</evidence>
<comment type="cofactor">
    <cofactor evidence="1">
        <name>Ca(2+)</name>
        <dbReference type="ChEBI" id="CHEBI:29108"/>
    </cofactor>
</comment>
<feature type="chain" id="PRO_5028892034" evidence="6">
    <location>
        <begin position="24"/>
        <end position="608"/>
    </location>
</feature>
<dbReference type="GO" id="GO:0004065">
    <property type="term" value="F:arylsulfatase activity"/>
    <property type="evidence" value="ECO:0007669"/>
    <property type="project" value="TreeGrafter"/>
</dbReference>
<feature type="signal peptide" evidence="6">
    <location>
        <begin position="1"/>
        <end position="23"/>
    </location>
</feature>
<evidence type="ECO:0000259" key="7">
    <source>
        <dbReference type="Pfam" id="PF00884"/>
    </source>
</evidence>
<dbReference type="PANTHER" id="PTHR42693:SF15">
    <property type="entry name" value="ARYLSULFATASE"/>
    <property type="match status" value="1"/>
</dbReference>
<sequence length="608" mass="68371">MHLLRYSCSLLLATVWSCVFVYGSVMHDGMPPTPDRPNIVVLMVDDLGFGDIQSYGNPTQESNPVDDMIKEGTRFISAYSADSMCSPSRAGFMTGRLPVRLGITGGARVFLPQDVGGLPRNETTIAEMLKEAGYYTGMVGKWHLGINAVNESDGTHLPSKRGFDFVGLNLPWTNAWQCDTTREYFEDGPDKNWCFLYNGDHIVQQPIRFDHITEDLVNDWHRFLEDRMETDQNRRPFFFYFSFPHVHSTQFANQFFKGSSNRGLFGDNINEMAWAVGEVLGSLKKHKIDKNTLVVFMSDHGPHQELCNNGGSTGGLKGGKSNSYEGGFRIPLVTWMPGTVRAGAVSREVVSALDLFPTFRRLAFGHNSAVVANNNPAEELDGVDIWPELQGYSAMDRHLYNDVKHYLHDLPLSERRPIFFYCNRNLMAVRFGDFKIHFMTSPIFYNSTVDPKVEEICPGGKPLDDWYVSQTCPERQLIKHDPPLIYDVTADPFERYNLPVNASRAQAALQAVAKILKQRPIIPRPSILGRIDMKVIPCCRDPKTGQCGCDNVDSSLEVVQRRVFTQWPANLPRRAPGVSNKTSTTLYEFVPASTTQTSKLPKDDLSSL</sequence>
<keyword evidence="8" id="KW-1185">Reference proteome</keyword>
<evidence type="ECO:0000256" key="4">
    <source>
        <dbReference type="ARBA" id="ARBA00022801"/>
    </source>
</evidence>
<comment type="similarity">
    <text evidence="2">Belongs to the sulfatase family.</text>
</comment>
<organism evidence="8 9">
    <name type="scientific">Panagrellus redivivus</name>
    <name type="common">Microworm</name>
    <dbReference type="NCBI Taxonomy" id="6233"/>
    <lineage>
        <taxon>Eukaryota</taxon>
        <taxon>Metazoa</taxon>
        <taxon>Ecdysozoa</taxon>
        <taxon>Nematoda</taxon>
        <taxon>Chromadorea</taxon>
        <taxon>Rhabditida</taxon>
        <taxon>Tylenchina</taxon>
        <taxon>Panagrolaimomorpha</taxon>
        <taxon>Panagrolaimoidea</taxon>
        <taxon>Panagrolaimidae</taxon>
        <taxon>Panagrellus</taxon>
    </lineage>
</organism>
<dbReference type="InterPro" id="IPR024607">
    <property type="entry name" value="Sulfatase_CS"/>
</dbReference>
<dbReference type="Gene3D" id="3.30.1120.10">
    <property type="match status" value="1"/>
</dbReference>
<evidence type="ECO:0000313" key="8">
    <source>
        <dbReference type="Proteomes" id="UP000492821"/>
    </source>
</evidence>
<feature type="domain" description="Sulfatase N-terminal" evidence="7">
    <location>
        <begin position="37"/>
        <end position="363"/>
    </location>
</feature>
<dbReference type="PROSITE" id="PS00523">
    <property type="entry name" value="SULFATASE_1"/>
    <property type="match status" value="1"/>
</dbReference>
<keyword evidence="5" id="KW-0106">Calcium</keyword>
<dbReference type="InterPro" id="IPR000917">
    <property type="entry name" value="Sulfatase_N"/>
</dbReference>
<evidence type="ECO:0000256" key="2">
    <source>
        <dbReference type="ARBA" id="ARBA00008779"/>
    </source>
</evidence>
<evidence type="ECO:0000256" key="3">
    <source>
        <dbReference type="ARBA" id="ARBA00022723"/>
    </source>
</evidence>
<proteinExistence type="inferred from homology"/>
<dbReference type="GO" id="GO:0046872">
    <property type="term" value="F:metal ion binding"/>
    <property type="evidence" value="ECO:0007669"/>
    <property type="project" value="UniProtKB-KW"/>
</dbReference>
<protein>
    <submittedName>
        <fullName evidence="9">Sulfatase domain-containing protein</fullName>
    </submittedName>
</protein>
<dbReference type="PANTHER" id="PTHR42693">
    <property type="entry name" value="ARYLSULFATASE FAMILY MEMBER"/>
    <property type="match status" value="1"/>
</dbReference>
<dbReference type="Gene3D" id="3.40.720.10">
    <property type="entry name" value="Alkaline Phosphatase, subunit A"/>
    <property type="match status" value="1"/>
</dbReference>
<dbReference type="WBParaSite" id="Pan_g22124.t1">
    <property type="protein sequence ID" value="Pan_g22124.t1"/>
    <property type="gene ID" value="Pan_g22124"/>
</dbReference>
<name>A0A7E4VLY8_PANRE</name>
<keyword evidence="6" id="KW-0732">Signal</keyword>
<accession>A0A7E4VLY8</accession>
<dbReference type="SUPFAM" id="SSF53649">
    <property type="entry name" value="Alkaline phosphatase-like"/>
    <property type="match status" value="1"/>
</dbReference>
<reference evidence="8" key="1">
    <citation type="journal article" date="2013" name="Genetics">
        <title>The draft genome and transcriptome of Panagrellus redivivus are shaped by the harsh demands of a free-living lifestyle.</title>
        <authorList>
            <person name="Srinivasan J."/>
            <person name="Dillman A.R."/>
            <person name="Macchietto M.G."/>
            <person name="Heikkinen L."/>
            <person name="Lakso M."/>
            <person name="Fracchia K.M."/>
            <person name="Antoshechkin I."/>
            <person name="Mortazavi A."/>
            <person name="Wong G."/>
            <person name="Sternberg P.W."/>
        </authorList>
    </citation>
    <scope>NUCLEOTIDE SEQUENCE [LARGE SCALE GENOMIC DNA]</scope>
    <source>
        <strain evidence="8">MT8872</strain>
    </source>
</reference>
<dbReference type="Pfam" id="PF14707">
    <property type="entry name" value="Sulfatase_C"/>
    <property type="match status" value="1"/>
</dbReference>
<dbReference type="PROSITE" id="PS00149">
    <property type="entry name" value="SULFATASE_2"/>
    <property type="match status" value="1"/>
</dbReference>
<reference evidence="9" key="2">
    <citation type="submission" date="2020-10" db="UniProtKB">
        <authorList>
            <consortium name="WormBaseParasite"/>
        </authorList>
    </citation>
    <scope>IDENTIFICATION</scope>
</reference>
<dbReference type="AlphaFoldDB" id="A0A7E4VLY8"/>
<keyword evidence="4" id="KW-0378">Hydrolase</keyword>